<dbReference type="InterPro" id="IPR027484">
    <property type="entry name" value="PInositol-4-P-5-kinase_N"/>
</dbReference>
<dbReference type="PROSITE" id="PS51455">
    <property type="entry name" value="PIPK"/>
    <property type="match status" value="1"/>
</dbReference>
<organism evidence="15 16">
    <name type="scientific">Ditylenchus destructor</name>
    <dbReference type="NCBI Taxonomy" id="166010"/>
    <lineage>
        <taxon>Eukaryota</taxon>
        <taxon>Metazoa</taxon>
        <taxon>Ecdysozoa</taxon>
        <taxon>Nematoda</taxon>
        <taxon>Chromadorea</taxon>
        <taxon>Rhabditida</taxon>
        <taxon>Tylenchina</taxon>
        <taxon>Tylenchomorpha</taxon>
        <taxon>Sphaerularioidea</taxon>
        <taxon>Anguinidae</taxon>
        <taxon>Anguininae</taxon>
        <taxon>Ditylenchus</taxon>
    </lineage>
</organism>
<reference evidence="15" key="1">
    <citation type="submission" date="2022-01" db="EMBL/GenBank/DDBJ databases">
        <title>Genome Sequence Resource for Two Populations of Ditylenchus destructor, the Migratory Endoparasitic Phytonematode.</title>
        <authorList>
            <person name="Zhang H."/>
            <person name="Lin R."/>
            <person name="Xie B."/>
        </authorList>
    </citation>
    <scope>NUCLEOTIDE SEQUENCE</scope>
    <source>
        <strain evidence="15">BazhouSP</strain>
    </source>
</reference>
<keyword evidence="6 12" id="KW-0067">ATP-binding</keyword>
<dbReference type="GO" id="GO:0016308">
    <property type="term" value="F:1-phosphatidylinositol-4-phosphate 5-kinase activity"/>
    <property type="evidence" value="ECO:0007669"/>
    <property type="project" value="TreeGrafter"/>
</dbReference>
<dbReference type="Gene3D" id="3.30.800.10">
    <property type="entry name" value="Phosphatidylinositol Phosphate Kinase II Beta"/>
    <property type="match status" value="1"/>
</dbReference>
<comment type="catalytic activity">
    <reaction evidence="9">
        <text>a 1,2-diacyl-sn-glycero-3-phospho-(1D-myo-inositol-5-phosphate) + ATP = a 1,2-diacyl-sn-glycero-3-phospho-(1D-myo-inositol-4,5-bisphosphate) + ADP + H(+)</text>
        <dbReference type="Rhea" id="RHEA:12280"/>
        <dbReference type="ChEBI" id="CHEBI:15378"/>
        <dbReference type="ChEBI" id="CHEBI:30616"/>
        <dbReference type="ChEBI" id="CHEBI:57795"/>
        <dbReference type="ChEBI" id="CHEBI:58456"/>
        <dbReference type="ChEBI" id="CHEBI:456216"/>
        <dbReference type="EC" id="2.7.1.149"/>
    </reaction>
    <physiologicalReaction direction="left-to-right" evidence="9">
        <dbReference type="Rhea" id="RHEA:12281"/>
    </physiologicalReaction>
</comment>
<evidence type="ECO:0000256" key="9">
    <source>
        <dbReference type="ARBA" id="ARBA00036698"/>
    </source>
</evidence>
<keyword evidence="7" id="KW-0443">Lipid metabolism</keyword>
<comment type="caution">
    <text evidence="15">The sequence shown here is derived from an EMBL/GenBank/DDBJ whole genome shotgun (WGS) entry which is preliminary data.</text>
</comment>
<comment type="catalytic activity">
    <reaction evidence="8">
        <text>1,2-dihexadecanoyl-sn-glycero-3-phospho-(1D-myo-inositol-5-phosphate) + ATP = 1,2-dihexadecanoyl-sn-glycero-3-phospho-(1D-myo-inositol-4,5-bisphosphate) + ADP + H(+)</text>
        <dbReference type="Rhea" id="RHEA:55992"/>
        <dbReference type="ChEBI" id="CHEBI:15378"/>
        <dbReference type="ChEBI" id="CHEBI:30616"/>
        <dbReference type="ChEBI" id="CHEBI:83423"/>
        <dbReference type="ChEBI" id="CHEBI:84968"/>
        <dbReference type="ChEBI" id="CHEBI:456216"/>
    </reaction>
    <physiologicalReaction direction="left-to-right" evidence="8">
        <dbReference type="Rhea" id="RHEA:55993"/>
    </physiologicalReaction>
</comment>
<protein>
    <recommendedName>
        <fullName evidence="11">1-phosphatidylinositol-5-phosphate 4-kinase</fullName>
        <ecNumber evidence="11">2.7.1.149</ecNumber>
    </recommendedName>
</protein>
<feature type="region of interest" description="Disordered" evidence="13">
    <location>
        <begin position="417"/>
        <end position="440"/>
    </location>
</feature>
<dbReference type="PANTHER" id="PTHR23086">
    <property type="entry name" value="PHOSPHATIDYLINOSITOL-4-PHOSPHATE 5-KINASE"/>
    <property type="match status" value="1"/>
</dbReference>
<dbReference type="GO" id="GO:0005524">
    <property type="term" value="F:ATP binding"/>
    <property type="evidence" value="ECO:0007669"/>
    <property type="project" value="UniProtKB-UniRule"/>
</dbReference>
<dbReference type="InterPro" id="IPR023610">
    <property type="entry name" value="PInositol-4/5-P-5/4-kinase"/>
</dbReference>
<evidence type="ECO:0000256" key="5">
    <source>
        <dbReference type="ARBA" id="ARBA00022777"/>
    </source>
</evidence>
<keyword evidence="16" id="KW-1185">Reference proteome</keyword>
<evidence type="ECO:0000256" key="2">
    <source>
        <dbReference type="ARBA" id="ARBA00022490"/>
    </source>
</evidence>
<evidence type="ECO:0000256" key="1">
    <source>
        <dbReference type="ARBA" id="ARBA00004496"/>
    </source>
</evidence>
<keyword evidence="2" id="KW-0963">Cytoplasm</keyword>
<dbReference type="CDD" id="cd17305">
    <property type="entry name" value="PIPKc_PIP5KII"/>
    <property type="match status" value="1"/>
</dbReference>
<evidence type="ECO:0000256" key="12">
    <source>
        <dbReference type="PROSITE-ProRule" id="PRU00781"/>
    </source>
</evidence>
<evidence type="ECO:0000256" key="13">
    <source>
        <dbReference type="SAM" id="MobiDB-lite"/>
    </source>
</evidence>
<evidence type="ECO:0000256" key="11">
    <source>
        <dbReference type="ARBA" id="ARBA00039039"/>
    </source>
</evidence>
<dbReference type="GO" id="GO:0005737">
    <property type="term" value="C:cytoplasm"/>
    <property type="evidence" value="ECO:0007669"/>
    <property type="project" value="UniProtKB-SubCell"/>
</dbReference>
<dbReference type="EC" id="2.7.1.149" evidence="11"/>
<dbReference type="SMART" id="SM00330">
    <property type="entry name" value="PIPKc"/>
    <property type="match status" value="1"/>
</dbReference>
<evidence type="ECO:0000313" key="15">
    <source>
        <dbReference type="EMBL" id="KAI1717078.1"/>
    </source>
</evidence>
<dbReference type="Proteomes" id="UP001201812">
    <property type="component" value="Unassembled WGS sequence"/>
</dbReference>
<comment type="subcellular location">
    <subcellularLocation>
        <location evidence="1">Cytoplasm</location>
    </subcellularLocation>
</comment>
<sequence>MATKSKSKAPRSLAKIRGKRMLVPKWKLFRAKEARISVLMWGINHTIGELMHVPPPGLLLPDDFKAYSKIKVDNHCFNKENMPSHFKIKDYCPNVFRNIREQFGVDQYEYLASLTSFEPEAEQDSGSSSSLFVSFDKKFVIKVIDSEAVAEIHSILKQYHEYVVETHGKTLLPQYLGLYRITVDGSETYLLVMRNIFGGKYNIHKKYDLKGSTIQRQASEKEKSKELPTLKDNDFLEDNYKLILPVEAKQQIMQLLKSDTNFLTRLHLMDYSLLVGIHDIEQGMREAAECEQQAATSHPVSDPDSGEDLAPTPPESPVPSSGAFAGHTGGLNLDDEFFAIPSSPESPKKLIYFIGLVDILTYYGVKKRTASAAKSVKYGSEAENISTVKPEQYARRLLEFVNRNVISPSMPATVTNVPTVPSGASQPSVTRTALSQQTAV</sequence>
<dbReference type="SUPFAM" id="SSF56104">
    <property type="entry name" value="SAICAR synthase-like"/>
    <property type="match status" value="1"/>
</dbReference>
<dbReference type="EMBL" id="JAKKPZ010000009">
    <property type="protein sequence ID" value="KAI1717078.1"/>
    <property type="molecule type" value="Genomic_DNA"/>
</dbReference>
<dbReference type="InterPro" id="IPR027483">
    <property type="entry name" value="PInositol-4-P-4/5-kinase_C_sf"/>
</dbReference>
<dbReference type="Pfam" id="PF01504">
    <property type="entry name" value="PIP5K"/>
    <property type="match status" value="1"/>
</dbReference>
<dbReference type="GO" id="GO:0046854">
    <property type="term" value="P:phosphatidylinositol phosphate biosynthetic process"/>
    <property type="evidence" value="ECO:0007669"/>
    <property type="project" value="TreeGrafter"/>
</dbReference>
<feature type="region of interest" description="Disordered" evidence="13">
    <location>
        <begin position="286"/>
        <end position="325"/>
    </location>
</feature>
<dbReference type="GO" id="GO:0005886">
    <property type="term" value="C:plasma membrane"/>
    <property type="evidence" value="ECO:0007669"/>
    <property type="project" value="TreeGrafter"/>
</dbReference>
<evidence type="ECO:0000256" key="8">
    <source>
        <dbReference type="ARBA" id="ARBA00036478"/>
    </source>
</evidence>
<gene>
    <name evidence="15" type="ORF">DdX_06806</name>
</gene>
<dbReference type="GO" id="GO:0016309">
    <property type="term" value="F:1-phosphatidylinositol-5-phosphate 4-kinase activity"/>
    <property type="evidence" value="ECO:0007669"/>
    <property type="project" value="UniProtKB-EC"/>
</dbReference>
<dbReference type="InterPro" id="IPR002498">
    <property type="entry name" value="PInositol-4-P-4/5-kinase_core"/>
</dbReference>
<evidence type="ECO:0000256" key="6">
    <source>
        <dbReference type="ARBA" id="ARBA00022840"/>
    </source>
</evidence>
<evidence type="ECO:0000313" key="16">
    <source>
        <dbReference type="Proteomes" id="UP001201812"/>
    </source>
</evidence>
<dbReference type="AlphaFoldDB" id="A0AAD4N512"/>
<evidence type="ECO:0000256" key="4">
    <source>
        <dbReference type="ARBA" id="ARBA00022741"/>
    </source>
</evidence>
<evidence type="ECO:0000259" key="14">
    <source>
        <dbReference type="PROSITE" id="PS51455"/>
    </source>
</evidence>
<name>A0AAD4N512_9BILA</name>
<keyword evidence="5 12" id="KW-0418">Kinase</keyword>
<dbReference type="FunFam" id="3.30.800.10:FF:000002">
    <property type="entry name" value="Phosphatidylinositol 5-phosphate 4-kinase type-2 beta"/>
    <property type="match status" value="1"/>
</dbReference>
<evidence type="ECO:0000256" key="10">
    <source>
        <dbReference type="ARBA" id="ARBA00036950"/>
    </source>
</evidence>
<dbReference type="PANTHER" id="PTHR23086:SF8">
    <property type="entry name" value="PHOSPHATIDYLINOSITOL 5-PHOSPHATE 4-KINASE, ISOFORM A"/>
    <property type="match status" value="1"/>
</dbReference>
<evidence type="ECO:0000256" key="3">
    <source>
        <dbReference type="ARBA" id="ARBA00022679"/>
    </source>
</evidence>
<dbReference type="Gene3D" id="3.30.810.10">
    <property type="entry name" value="2-Layer Sandwich"/>
    <property type="match status" value="1"/>
</dbReference>
<feature type="domain" description="PIPK" evidence="14">
    <location>
        <begin position="31"/>
        <end position="405"/>
    </location>
</feature>
<accession>A0AAD4N512</accession>
<proteinExistence type="predicted"/>
<keyword evidence="4 12" id="KW-0547">Nucleotide-binding</keyword>
<keyword evidence="3 12" id="KW-0808">Transferase</keyword>
<comment type="catalytic activity">
    <reaction evidence="10">
        <text>1,2-dihexadecanoyl-sn-glycero-3-phospho-(1D-myo-inositol-5-phosphate) + GTP = 1,2-dihexadecanoyl-sn-glycero-3-phospho-(1D-myo-inositol-4,5-bisphosphate) + GDP + H(+)</text>
        <dbReference type="Rhea" id="RHEA:55964"/>
        <dbReference type="ChEBI" id="CHEBI:15378"/>
        <dbReference type="ChEBI" id="CHEBI:37565"/>
        <dbReference type="ChEBI" id="CHEBI:58189"/>
        <dbReference type="ChEBI" id="CHEBI:83423"/>
        <dbReference type="ChEBI" id="CHEBI:84968"/>
    </reaction>
    <physiologicalReaction direction="left-to-right" evidence="10">
        <dbReference type="Rhea" id="RHEA:55965"/>
    </physiologicalReaction>
</comment>
<evidence type="ECO:0000256" key="7">
    <source>
        <dbReference type="ARBA" id="ARBA00023098"/>
    </source>
</evidence>